<dbReference type="RefSeq" id="WP_367637872.1">
    <property type="nucleotide sequence ID" value="NZ_JBFNQN010000006.1"/>
</dbReference>
<dbReference type="Proteomes" id="UP001555826">
    <property type="component" value="Unassembled WGS sequence"/>
</dbReference>
<gene>
    <name evidence="2" type="ORF">AB1207_09510</name>
</gene>
<sequence>MSGLGDWIAGAPVSFGVWGPHAGAPDGDGDAILRTLATQGYTGSELGDTGFLGDPDQTAGVFAAHGLAPAGVYVGLPLAQGEWTAEGRAGFELTCRTLRATVDRHALGTAAAGAPPARIVLADDGAPGLEAARDPHDRSSGLDDRAWARAVDLLAEAVAIACDHGLQRTFHPHLGTFVESTWEVDRLLATTPLGVTLDTGHALLAGTDPVEAAERWADRIDHVHVKDVRLAPLQEARAAGPASLRDWWADANVPLGRGDVDLAGVVDALRRTGYTGWLVVEQDAAPHGGPQLAQFAADQEHNLRVLRGLLGDD</sequence>
<dbReference type="PANTHER" id="PTHR12110:SF41">
    <property type="entry name" value="INOSOSE DEHYDRATASE"/>
    <property type="match status" value="1"/>
</dbReference>
<dbReference type="EMBL" id="JBFNQN010000006">
    <property type="protein sequence ID" value="MEW9264983.1"/>
    <property type="molecule type" value="Genomic_DNA"/>
</dbReference>
<proteinExistence type="predicted"/>
<evidence type="ECO:0000313" key="2">
    <source>
        <dbReference type="EMBL" id="MEW9264983.1"/>
    </source>
</evidence>
<dbReference type="Gene3D" id="3.20.20.150">
    <property type="entry name" value="Divalent-metal-dependent TIM barrel enzymes"/>
    <property type="match status" value="1"/>
</dbReference>
<dbReference type="InterPro" id="IPR050312">
    <property type="entry name" value="IolE/XylAMocC-like"/>
</dbReference>
<dbReference type="SUPFAM" id="SSF51658">
    <property type="entry name" value="Xylose isomerase-like"/>
    <property type="match status" value="1"/>
</dbReference>
<evidence type="ECO:0000313" key="3">
    <source>
        <dbReference type="Proteomes" id="UP001555826"/>
    </source>
</evidence>
<organism evidence="2 3">
    <name type="scientific">Kineococcus endophyticus</name>
    <dbReference type="NCBI Taxonomy" id="1181883"/>
    <lineage>
        <taxon>Bacteria</taxon>
        <taxon>Bacillati</taxon>
        <taxon>Actinomycetota</taxon>
        <taxon>Actinomycetes</taxon>
        <taxon>Kineosporiales</taxon>
        <taxon>Kineosporiaceae</taxon>
        <taxon>Kineococcus</taxon>
    </lineage>
</organism>
<evidence type="ECO:0000259" key="1">
    <source>
        <dbReference type="Pfam" id="PF01261"/>
    </source>
</evidence>
<dbReference type="InterPro" id="IPR013022">
    <property type="entry name" value="Xyl_isomerase-like_TIM-brl"/>
</dbReference>
<dbReference type="PANTHER" id="PTHR12110">
    <property type="entry name" value="HYDROXYPYRUVATE ISOMERASE"/>
    <property type="match status" value="1"/>
</dbReference>
<comment type="caution">
    <text evidence="2">The sequence shown here is derived from an EMBL/GenBank/DDBJ whole genome shotgun (WGS) entry which is preliminary data.</text>
</comment>
<dbReference type="InterPro" id="IPR036237">
    <property type="entry name" value="Xyl_isomerase-like_sf"/>
</dbReference>
<dbReference type="Pfam" id="PF01261">
    <property type="entry name" value="AP_endonuc_2"/>
    <property type="match status" value="1"/>
</dbReference>
<accession>A0ABV3P6F3</accession>
<name>A0ABV3P6F3_9ACTN</name>
<reference evidence="2 3" key="1">
    <citation type="submission" date="2024-07" db="EMBL/GenBank/DDBJ databases">
        <authorList>
            <person name="Thanompreechachai J."/>
            <person name="Duangmal K."/>
        </authorList>
    </citation>
    <scope>NUCLEOTIDE SEQUENCE [LARGE SCALE GENOMIC DNA]</scope>
    <source>
        <strain evidence="2 3">KCTC 19886</strain>
    </source>
</reference>
<protein>
    <submittedName>
        <fullName evidence="2">TIM barrel protein</fullName>
    </submittedName>
</protein>
<keyword evidence="3" id="KW-1185">Reference proteome</keyword>
<feature type="domain" description="Xylose isomerase-like TIM barrel" evidence="1">
    <location>
        <begin position="137"/>
        <end position="290"/>
    </location>
</feature>